<dbReference type="InterPro" id="IPR056074">
    <property type="entry name" value="DUF7657"/>
</dbReference>
<evidence type="ECO:0000313" key="5">
    <source>
        <dbReference type="Proteomes" id="UP000273158"/>
    </source>
</evidence>
<evidence type="ECO:0000313" key="4">
    <source>
        <dbReference type="EMBL" id="RLK47762.1"/>
    </source>
</evidence>
<evidence type="ECO:0000259" key="2">
    <source>
        <dbReference type="Pfam" id="PF24672"/>
    </source>
</evidence>
<dbReference type="AlphaFoldDB" id="A0A498BWM1"/>
<feature type="transmembrane region" description="Helical" evidence="1">
    <location>
        <begin position="209"/>
        <end position="227"/>
    </location>
</feature>
<reference evidence="4 5" key="1">
    <citation type="journal article" date="2015" name="Stand. Genomic Sci.">
        <title>Genomic Encyclopedia of Bacterial and Archaeal Type Strains, Phase III: the genomes of soil and plant-associated and newly described type strains.</title>
        <authorList>
            <person name="Whitman W.B."/>
            <person name="Woyke T."/>
            <person name="Klenk H.P."/>
            <person name="Zhou Y."/>
            <person name="Lilburn T.G."/>
            <person name="Beck B.J."/>
            <person name="De Vos P."/>
            <person name="Vandamme P."/>
            <person name="Eisen J.A."/>
            <person name="Garrity G."/>
            <person name="Hugenholtz P."/>
            <person name="Kyrpides N.C."/>
        </authorList>
    </citation>
    <scope>NUCLEOTIDE SEQUENCE [LARGE SCALE GENOMIC DNA]</scope>
    <source>
        <strain evidence="4 5">S2T63</strain>
    </source>
</reference>
<keyword evidence="5" id="KW-1185">Reference proteome</keyword>
<evidence type="ECO:0008006" key="6">
    <source>
        <dbReference type="Google" id="ProtNLM"/>
    </source>
</evidence>
<feature type="transmembrane region" description="Helical" evidence="1">
    <location>
        <begin position="374"/>
        <end position="391"/>
    </location>
</feature>
<dbReference type="Pfam" id="PF24677">
    <property type="entry name" value="DUF7657"/>
    <property type="match status" value="1"/>
</dbReference>
<evidence type="ECO:0000259" key="3">
    <source>
        <dbReference type="Pfam" id="PF24677"/>
    </source>
</evidence>
<feature type="transmembrane region" description="Helical" evidence="1">
    <location>
        <begin position="236"/>
        <end position="255"/>
    </location>
</feature>
<feature type="transmembrane region" description="Helical" evidence="1">
    <location>
        <begin position="308"/>
        <end position="325"/>
    </location>
</feature>
<organism evidence="4 5">
    <name type="scientific">Microbacterium telephonicum</name>
    <dbReference type="NCBI Taxonomy" id="1714841"/>
    <lineage>
        <taxon>Bacteria</taxon>
        <taxon>Bacillati</taxon>
        <taxon>Actinomycetota</taxon>
        <taxon>Actinomycetes</taxon>
        <taxon>Micrococcales</taxon>
        <taxon>Microbacteriaceae</taxon>
        <taxon>Microbacterium</taxon>
    </lineage>
</organism>
<protein>
    <recommendedName>
        <fullName evidence="6">4-amino-4-deoxy-L-arabinose transferase-like glycosyltransferase</fullName>
    </recommendedName>
</protein>
<feature type="domain" description="DUF7657" evidence="3">
    <location>
        <begin position="6"/>
        <end position="391"/>
    </location>
</feature>
<dbReference type="OrthoDB" id="3176622at2"/>
<comment type="caution">
    <text evidence="4">The sequence shown here is derived from an EMBL/GenBank/DDBJ whole genome shotgun (WGS) entry which is preliminary data.</text>
</comment>
<feature type="transmembrane region" description="Helical" evidence="1">
    <location>
        <begin position="114"/>
        <end position="131"/>
    </location>
</feature>
<keyword evidence="1" id="KW-0472">Membrane</keyword>
<feature type="transmembrane region" description="Helical" evidence="1">
    <location>
        <begin position="454"/>
        <end position="478"/>
    </location>
</feature>
<dbReference type="Pfam" id="PF24672">
    <property type="entry name" value="DUF7654"/>
    <property type="match status" value="1"/>
</dbReference>
<dbReference type="InterPro" id="IPR056071">
    <property type="entry name" value="DUF7654"/>
</dbReference>
<dbReference type="EMBL" id="RCDB01000003">
    <property type="protein sequence ID" value="RLK47762.1"/>
    <property type="molecule type" value="Genomic_DNA"/>
</dbReference>
<proteinExistence type="predicted"/>
<accession>A0A498BWM1</accession>
<feature type="domain" description="DUF7654" evidence="2">
    <location>
        <begin position="500"/>
        <end position="623"/>
    </location>
</feature>
<keyword evidence="1" id="KW-1133">Transmembrane helix</keyword>
<evidence type="ECO:0000256" key="1">
    <source>
        <dbReference type="SAM" id="Phobius"/>
    </source>
</evidence>
<gene>
    <name evidence="4" type="ORF">C7474_2359</name>
</gene>
<feature type="transmembrane region" description="Helical" evidence="1">
    <location>
        <begin position="138"/>
        <end position="156"/>
    </location>
</feature>
<dbReference type="RefSeq" id="WP_121060189.1">
    <property type="nucleotide sequence ID" value="NZ_RCDB01000003.1"/>
</dbReference>
<feature type="transmembrane region" description="Helical" evidence="1">
    <location>
        <begin position="428"/>
        <end position="448"/>
    </location>
</feature>
<keyword evidence="1" id="KW-0812">Transmembrane</keyword>
<feature type="transmembrane region" description="Helical" evidence="1">
    <location>
        <begin position="337"/>
        <end position="362"/>
    </location>
</feature>
<name>A0A498BWM1_9MICO</name>
<dbReference type="Proteomes" id="UP000273158">
    <property type="component" value="Unassembled WGS sequence"/>
</dbReference>
<sequence length="626" mass="66457">MIAAPLVVYLLLCLLGITNSNIGIDALRQDPSDPTGLQIGSSQGIRSDEWGTESPLWLGQMARGGAADPTPLSVSNDFFAQLPSGPASAVVFFDGTALAAGQWIPAEILFAAKWWLPTLLLFLGLPFWFRWVAGSARWGYLAAVLITIAPGSAWWSGRPVNTLGFVAAGCALALVGAEAVGARRWVRATVAILASGILLARLPSYYQPLAIVIGIPLVLATAAFLLCQRDSWRARLTALGAIAASGALWTGLLLWENREALIAGLTTAYPGDRQSTGSALSPGMVFGASNLGWLESFGYEAPLNQTELSSAFTLLLPVVVVLWAASRWRGGVAHAAALIPIVAVAAFWLSWCTISWGSWGAALPLVNRVPNTRAMLGVGYLAILAFCLFMAQWKTSRRQAVPLTAAVTAGFLSGYAGSSLQSSQLPQLTTWMIWLCAAVSAAVVYAVVRWSNSWLAWSAMAVAAASLTFAATPILVGVGDLRASESARSFLAWGADSLADGTTWASTSQDVDSLMMATGTPTLSGRQQVGPDAEAWRQLDPSGAFEDMWNRGGLHVMFAWNDSDDIDFALPVADTVVISTSPCTLAERVPSFRYAVSAEPLDGACLTEFDTFDWGGNTYTVYDARS</sequence>